<reference evidence="2" key="2">
    <citation type="submission" date="2015-06" db="UniProtKB">
        <authorList>
            <consortium name="EnsemblMetazoa"/>
        </authorList>
    </citation>
    <scope>IDENTIFICATION</scope>
</reference>
<accession>T1H4L9</accession>
<dbReference type="HOGENOM" id="CLU_2485902_0_0_1"/>
<protein>
    <submittedName>
        <fullName evidence="2">Uncharacterized protein</fullName>
    </submittedName>
</protein>
<dbReference type="Proteomes" id="UP000015102">
    <property type="component" value="Unassembled WGS sequence"/>
</dbReference>
<reference evidence="3" key="1">
    <citation type="submission" date="2013-02" db="EMBL/GenBank/DDBJ databases">
        <authorList>
            <person name="Hughes D."/>
        </authorList>
    </citation>
    <scope>NUCLEOTIDE SEQUENCE</scope>
    <source>
        <strain>Durham</strain>
        <strain evidence="3">NC isolate 2 -- Noor lab</strain>
    </source>
</reference>
<sequence length="87" mass="10332">MIERPQKKEKPIRIQKQKKEASKLYRKKKRRYEKEEIQKLESNQIRKFYQGIPKCGNGYTPSSSSELLNGVQSTMTPQKERLVFNSN</sequence>
<organism evidence="2 3">
    <name type="scientific">Megaselia scalaris</name>
    <name type="common">Humpbacked fly</name>
    <name type="synonym">Phora scalaris</name>
    <dbReference type="NCBI Taxonomy" id="36166"/>
    <lineage>
        <taxon>Eukaryota</taxon>
        <taxon>Metazoa</taxon>
        <taxon>Ecdysozoa</taxon>
        <taxon>Arthropoda</taxon>
        <taxon>Hexapoda</taxon>
        <taxon>Insecta</taxon>
        <taxon>Pterygota</taxon>
        <taxon>Neoptera</taxon>
        <taxon>Endopterygota</taxon>
        <taxon>Diptera</taxon>
        <taxon>Brachycera</taxon>
        <taxon>Muscomorpha</taxon>
        <taxon>Platypezoidea</taxon>
        <taxon>Phoridae</taxon>
        <taxon>Megaseliini</taxon>
        <taxon>Megaselia</taxon>
    </lineage>
</organism>
<evidence type="ECO:0000313" key="3">
    <source>
        <dbReference type="Proteomes" id="UP000015102"/>
    </source>
</evidence>
<dbReference type="EMBL" id="CAQQ02388966">
    <property type="status" value="NOT_ANNOTATED_CDS"/>
    <property type="molecule type" value="Genomic_DNA"/>
</dbReference>
<dbReference type="AlphaFoldDB" id="T1H4L9"/>
<evidence type="ECO:0000256" key="1">
    <source>
        <dbReference type="SAM" id="MobiDB-lite"/>
    </source>
</evidence>
<feature type="compositionally biased region" description="Basic and acidic residues" evidence="1">
    <location>
        <begin position="1"/>
        <end position="23"/>
    </location>
</feature>
<feature type="region of interest" description="Disordered" evidence="1">
    <location>
        <begin position="1"/>
        <end position="27"/>
    </location>
</feature>
<evidence type="ECO:0000313" key="2">
    <source>
        <dbReference type="EnsemblMetazoa" id="MESCA011232-PA"/>
    </source>
</evidence>
<name>T1H4L9_MEGSC</name>
<proteinExistence type="predicted"/>
<keyword evidence="3" id="KW-1185">Reference proteome</keyword>
<dbReference type="EnsemblMetazoa" id="MESCA011232-RA">
    <property type="protein sequence ID" value="MESCA011232-PA"/>
    <property type="gene ID" value="MESCA011232"/>
</dbReference>